<comment type="caution">
    <text evidence="3">The sequence shown here is derived from an EMBL/GenBank/DDBJ whole genome shotgun (WGS) entry which is preliminary data.</text>
</comment>
<dbReference type="PANTHER" id="PTHR43767">
    <property type="entry name" value="LONG-CHAIN-FATTY-ACID--COA LIGASE"/>
    <property type="match status" value="1"/>
</dbReference>
<reference evidence="3 4" key="1">
    <citation type="submission" date="2020-08" db="EMBL/GenBank/DDBJ databases">
        <title>Sequencing the genomes of 1000 actinobacteria strains.</title>
        <authorList>
            <person name="Klenk H.-P."/>
        </authorList>
    </citation>
    <scope>NUCLEOTIDE SEQUENCE [LARGE SCALE GENOMIC DNA]</scope>
    <source>
        <strain evidence="3 4">DSM 44551</strain>
    </source>
</reference>
<dbReference type="InterPro" id="IPR042099">
    <property type="entry name" value="ANL_N_sf"/>
</dbReference>
<sequence length="402" mass="41208">MQERPLQAVMGLAPGQLTELLSAALDGSGPALLPLDAALPEPRLRTLLDAMRPSSLRTPDGVRELPGGEPVPDGTALTIATSGSTGTPKGAVLPASALLHSARASSARVGARPGDTWLCTLPTAHVSGLQVVLRALVGGTEAVHVPFDPEAVAAAAAEHRPHVSLVPTQLRRLLAHGVDLSLFGSILLGGAAAEPRLLEAARAAGGRVATTYGMSETCGGCVYDGVPLDGVRAETDGTGRVLLSGPVLFSGYRLAPGATAEHLVADAEGRRWFRTGDLGGLDADGRLRIRGRIDDVINTGGHKVVAGEVAGVLAELPEVAEAAVVGRPDPEWGERVTAVVVPADPGRPPTLERVRAAVRARLPRYAAPRELELCPRLPLLASGKPDLAALRAAAPADAGAEG</sequence>
<dbReference type="InterPro" id="IPR050237">
    <property type="entry name" value="ATP-dep_AMP-bd_enzyme"/>
</dbReference>
<dbReference type="PANTHER" id="PTHR43767:SF1">
    <property type="entry name" value="NONRIBOSOMAL PEPTIDE SYNTHASE PES1 (EUROFUNG)-RELATED"/>
    <property type="match status" value="1"/>
</dbReference>
<evidence type="ECO:0000259" key="1">
    <source>
        <dbReference type="Pfam" id="PF00501"/>
    </source>
</evidence>
<dbReference type="AlphaFoldDB" id="A0A7W8QJE6"/>
<dbReference type="Gene3D" id="3.40.50.12780">
    <property type="entry name" value="N-terminal domain of ligase-like"/>
    <property type="match status" value="1"/>
</dbReference>
<keyword evidence="3" id="KW-0436">Ligase</keyword>
<feature type="domain" description="AMP-dependent synthetase/ligase" evidence="1">
    <location>
        <begin position="64"/>
        <end position="241"/>
    </location>
</feature>
<feature type="domain" description="AMP-binding enzyme C-terminal" evidence="2">
    <location>
        <begin position="308"/>
        <end position="384"/>
    </location>
</feature>
<dbReference type="EMBL" id="JACHDB010000001">
    <property type="protein sequence ID" value="MBB5431557.1"/>
    <property type="molecule type" value="Genomic_DNA"/>
</dbReference>
<dbReference type="InterPro" id="IPR045851">
    <property type="entry name" value="AMP-bd_C_sf"/>
</dbReference>
<proteinExistence type="predicted"/>
<dbReference type="GO" id="GO:0008756">
    <property type="term" value="F:o-succinylbenzoate-CoA ligase activity"/>
    <property type="evidence" value="ECO:0007669"/>
    <property type="project" value="UniProtKB-EC"/>
</dbReference>
<dbReference type="CDD" id="cd04433">
    <property type="entry name" value="AFD_class_I"/>
    <property type="match status" value="1"/>
</dbReference>
<organism evidence="3 4">
    <name type="scientific">Nocardiopsis composta</name>
    <dbReference type="NCBI Taxonomy" id="157465"/>
    <lineage>
        <taxon>Bacteria</taxon>
        <taxon>Bacillati</taxon>
        <taxon>Actinomycetota</taxon>
        <taxon>Actinomycetes</taxon>
        <taxon>Streptosporangiales</taxon>
        <taxon>Nocardiopsidaceae</taxon>
        <taxon>Nocardiopsis</taxon>
    </lineage>
</organism>
<dbReference type="EC" id="6.2.1.26" evidence="3"/>
<protein>
    <submittedName>
        <fullName evidence="3">O-succinylbenzoic acid--CoA ligase</fullName>
        <ecNumber evidence="3">6.2.1.26</ecNumber>
    </submittedName>
</protein>
<evidence type="ECO:0000259" key="2">
    <source>
        <dbReference type="Pfam" id="PF13193"/>
    </source>
</evidence>
<name>A0A7W8QJE6_9ACTN</name>
<dbReference type="Gene3D" id="3.30.300.30">
    <property type="match status" value="1"/>
</dbReference>
<keyword evidence="4" id="KW-1185">Reference proteome</keyword>
<gene>
    <name evidence="3" type="ORF">HDA36_001641</name>
</gene>
<evidence type="ECO:0000313" key="3">
    <source>
        <dbReference type="EMBL" id="MBB5431557.1"/>
    </source>
</evidence>
<evidence type="ECO:0000313" key="4">
    <source>
        <dbReference type="Proteomes" id="UP000572635"/>
    </source>
</evidence>
<dbReference type="Pfam" id="PF00501">
    <property type="entry name" value="AMP-binding"/>
    <property type="match status" value="1"/>
</dbReference>
<accession>A0A7W8QJE6</accession>
<dbReference type="SUPFAM" id="SSF56801">
    <property type="entry name" value="Acetyl-CoA synthetase-like"/>
    <property type="match status" value="1"/>
</dbReference>
<dbReference type="InterPro" id="IPR000873">
    <property type="entry name" value="AMP-dep_synth/lig_dom"/>
</dbReference>
<dbReference type="Proteomes" id="UP000572635">
    <property type="component" value="Unassembled WGS sequence"/>
</dbReference>
<dbReference type="Pfam" id="PF13193">
    <property type="entry name" value="AMP-binding_C"/>
    <property type="match status" value="1"/>
</dbReference>
<dbReference type="InterPro" id="IPR025110">
    <property type="entry name" value="AMP-bd_C"/>
</dbReference>